<dbReference type="Pfam" id="PF01025">
    <property type="entry name" value="GrpE"/>
    <property type="match status" value="1"/>
</dbReference>
<evidence type="ECO:0000256" key="1">
    <source>
        <dbReference type="ARBA" id="ARBA00009054"/>
    </source>
</evidence>
<dbReference type="HAMAP" id="MF_01151">
    <property type="entry name" value="GrpE"/>
    <property type="match status" value="1"/>
</dbReference>
<sequence>MTHADDINTPAGDEPAGESPIEEVILDVEVVDEVDTESLEEAAKEVEEDLDELTLKTREADEYLDLARRTQADFENFRKRAARDAAAAGERGVSKLVGELIGALDNFDLSLGAVAQLPETDPAHSVGQGFKLIRDQLIAGLERCGVEVEHPEGQAFDPARHEAVTKVEADGVEANTITAVHQAGYLLGSTVIRPARVSVAG</sequence>
<protein>
    <submittedName>
        <fullName evidence="5">Unannotated protein</fullName>
    </submittedName>
</protein>
<dbReference type="Gene3D" id="3.90.20.20">
    <property type="match status" value="1"/>
</dbReference>
<proteinExistence type="inferred from homology"/>
<dbReference type="CDD" id="cd00446">
    <property type="entry name" value="GrpE"/>
    <property type="match status" value="1"/>
</dbReference>
<comment type="similarity">
    <text evidence="1">Belongs to the GrpE family.</text>
</comment>
<dbReference type="SUPFAM" id="SSF58014">
    <property type="entry name" value="Coiled-coil domain of nucleotide exchange factor GrpE"/>
    <property type="match status" value="1"/>
</dbReference>
<accession>A0A6J7DRC4</accession>
<evidence type="ECO:0000256" key="3">
    <source>
        <dbReference type="SAM" id="Coils"/>
    </source>
</evidence>
<dbReference type="InterPro" id="IPR009012">
    <property type="entry name" value="GrpE_head"/>
</dbReference>
<organism evidence="5">
    <name type="scientific">freshwater metagenome</name>
    <dbReference type="NCBI Taxonomy" id="449393"/>
    <lineage>
        <taxon>unclassified sequences</taxon>
        <taxon>metagenomes</taxon>
        <taxon>ecological metagenomes</taxon>
    </lineage>
</organism>
<dbReference type="PROSITE" id="PS01071">
    <property type="entry name" value="GRPE"/>
    <property type="match status" value="1"/>
</dbReference>
<gene>
    <name evidence="5" type="ORF">UFOPK3444_00847</name>
</gene>
<dbReference type="GO" id="GO:0006457">
    <property type="term" value="P:protein folding"/>
    <property type="evidence" value="ECO:0007669"/>
    <property type="project" value="InterPro"/>
</dbReference>
<feature type="region of interest" description="Disordered" evidence="4">
    <location>
        <begin position="1"/>
        <end position="22"/>
    </location>
</feature>
<name>A0A6J7DRC4_9ZZZZ</name>
<evidence type="ECO:0000256" key="4">
    <source>
        <dbReference type="SAM" id="MobiDB-lite"/>
    </source>
</evidence>
<dbReference type="PRINTS" id="PR00773">
    <property type="entry name" value="GRPEPROTEIN"/>
</dbReference>
<dbReference type="AlphaFoldDB" id="A0A6J7DRC4"/>
<keyword evidence="2" id="KW-0143">Chaperone</keyword>
<feature type="coiled-coil region" evidence="3">
    <location>
        <begin position="36"/>
        <end position="63"/>
    </location>
</feature>
<dbReference type="GO" id="GO:0051082">
    <property type="term" value="F:unfolded protein binding"/>
    <property type="evidence" value="ECO:0007669"/>
    <property type="project" value="TreeGrafter"/>
</dbReference>
<dbReference type="GO" id="GO:0042803">
    <property type="term" value="F:protein homodimerization activity"/>
    <property type="evidence" value="ECO:0007669"/>
    <property type="project" value="InterPro"/>
</dbReference>
<evidence type="ECO:0000256" key="2">
    <source>
        <dbReference type="ARBA" id="ARBA00023186"/>
    </source>
</evidence>
<dbReference type="SUPFAM" id="SSF51064">
    <property type="entry name" value="Head domain of nucleotide exchange factor GrpE"/>
    <property type="match status" value="1"/>
</dbReference>
<dbReference type="InterPro" id="IPR013805">
    <property type="entry name" value="GrpE_CC"/>
</dbReference>
<evidence type="ECO:0000313" key="5">
    <source>
        <dbReference type="EMBL" id="CAB4873107.1"/>
    </source>
</evidence>
<dbReference type="EMBL" id="CAFBLU010000011">
    <property type="protein sequence ID" value="CAB4873107.1"/>
    <property type="molecule type" value="Genomic_DNA"/>
</dbReference>
<keyword evidence="3" id="KW-0175">Coiled coil</keyword>
<dbReference type="InterPro" id="IPR000740">
    <property type="entry name" value="GrpE"/>
</dbReference>
<dbReference type="PANTHER" id="PTHR21237:SF23">
    <property type="entry name" value="GRPE PROTEIN HOMOLOG, MITOCHONDRIAL"/>
    <property type="match status" value="1"/>
</dbReference>
<reference evidence="5" key="1">
    <citation type="submission" date="2020-05" db="EMBL/GenBank/DDBJ databases">
        <authorList>
            <person name="Chiriac C."/>
            <person name="Salcher M."/>
            <person name="Ghai R."/>
            <person name="Kavagutti S V."/>
        </authorList>
    </citation>
    <scope>NUCLEOTIDE SEQUENCE</scope>
</reference>
<dbReference type="GO" id="GO:0051087">
    <property type="term" value="F:protein-folding chaperone binding"/>
    <property type="evidence" value="ECO:0007669"/>
    <property type="project" value="InterPro"/>
</dbReference>
<dbReference type="Gene3D" id="2.30.22.10">
    <property type="entry name" value="Head domain of nucleotide exchange factor GrpE"/>
    <property type="match status" value="1"/>
</dbReference>
<dbReference type="PANTHER" id="PTHR21237">
    <property type="entry name" value="GRPE PROTEIN"/>
    <property type="match status" value="1"/>
</dbReference>
<dbReference type="GO" id="GO:0000774">
    <property type="term" value="F:adenyl-nucleotide exchange factor activity"/>
    <property type="evidence" value="ECO:0007669"/>
    <property type="project" value="InterPro"/>
</dbReference>